<feature type="region of interest" description="Disordered" evidence="1">
    <location>
        <begin position="103"/>
        <end position="134"/>
    </location>
</feature>
<proteinExistence type="predicted"/>
<evidence type="ECO:0000313" key="2">
    <source>
        <dbReference type="EMBL" id="GIY13531.1"/>
    </source>
</evidence>
<dbReference type="AlphaFoldDB" id="A0AAV4QXD7"/>
<feature type="region of interest" description="Disordered" evidence="1">
    <location>
        <begin position="205"/>
        <end position="229"/>
    </location>
</feature>
<evidence type="ECO:0000256" key="1">
    <source>
        <dbReference type="SAM" id="MobiDB-lite"/>
    </source>
</evidence>
<keyword evidence="3" id="KW-1185">Reference proteome</keyword>
<accession>A0AAV4QXD7</accession>
<gene>
    <name evidence="2" type="ORF">CEXT_171541</name>
</gene>
<evidence type="ECO:0000313" key="3">
    <source>
        <dbReference type="Proteomes" id="UP001054945"/>
    </source>
</evidence>
<reference evidence="2 3" key="1">
    <citation type="submission" date="2021-06" db="EMBL/GenBank/DDBJ databases">
        <title>Caerostris extrusa draft genome.</title>
        <authorList>
            <person name="Kono N."/>
            <person name="Arakawa K."/>
        </authorList>
    </citation>
    <scope>NUCLEOTIDE SEQUENCE [LARGE SCALE GENOMIC DNA]</scope>
</reference>
<name>A0AAV4QXD7_CAEEX</name>
<sequence>MSKDLSGLCADQLNRSHARRVMGSPKRIIDWSNLRRRGQKKPIFENMGEGRRMIMTLYDHYKHITFGNRSFVKCYLLYSKYADDLKTSNGILVTGTLFLKGTSKGADGTRRRPLSPPNNSSEDIGCTERREEETTLSLPSATKGFLAAGVKEQFSASLFARLSRLVFSHALNHIVKSPKRLISSLLSVAFRLVTYAQARAYHRSMVSDTERSNGGSDTIVSDRGMNPRLISPPPDIGILLQRSGDSGIPLRDS</sequence>
<dbReference type="Proteomes" id="UP001054945">
    <property type="component" value="Unassembled WGS sequence"/>
</dbReference>
<organism evidence="2 3">
    <name type="scientific">Caerostris extrusa</name>
    <name type="common">Bark spider</name>
    <name type="synonym">Caerostris bankana</name>
    <dbReference type="NCBI Taxonomy" id="172846"/>
    <lineage>
        <taxon>Eukaryota</taxon>
        <taxon>Metazoa</taxon>
        <taxon>Ecdysozoa</taxon>
        <taxon>Arthropoda</taxon>
        <taxon>Chelicerata</taxon>
        <taxon>Arachnida</taxon>
        <taxon>Araneae</taxon>
        <taxon>Araneomorphae</taxon>
        <taxon>Entelegynae</taxon>
        <taxon>Araneoidea</taxon>
        <taxon>Araneidae</taxon>
        <taxon>Caerostris</taxon>
    </lineage>
</organism>
<dbReference type="EMBL" id="BPLR01006954">
    <property type="protein sequence ID" value="GIY13531.1"/>
    <property type="molecule type" value="Genomic_DNA"/>
</dbReference>
<comment type="caution">
    <text evidence="2">The sequence shown here is derived from an EMBL/GenBank/DDBJ whole genome shotgun (WGS) entry which is preliminary data.</text>
</comment>
<protein>
    <submittedName>
        <fullName evidence="2">Uncharacterized protein</fullName>
    </submittedName>
</protein>